<sequence>MPFLLMRCCSKDLNEIINEGINEVLHEGLNEIVYESLNGRGIKVYFVSN</sequence>
<accession>A0A3G5AC63</accession>
<dbReference type="EMBL" id="MK072385">
    <property type="protein sequence ID" value="AYV82899.1"/>
    <property type="molecule type" value="Genomic_DNA"/>
</dbReference>
<gene>
    <name evidence="1" type="ORF">Hyperionvirus3_45</name>
</gene>
<evidence type="ECO:0000313" key="1">
    <source>
        <dbReference type="EMBL" id="AYV82899.1"/>
    </source>
</evidence>
<protein>
    <submittedName>
        <fullName evidence="1">Uncharacterized protein</fullName>
    </submittedName>
</protein>
<reference evidence="1" key="1">
    <citation type="submission" date="2018-10" db="EMBL/GenBank/DDBJ databases">
        <title>Hidden diversity of soil giant viruses.</title>
        <authorList>
            <person name="Schulz F."/>
            <person name="Alteio L."/>
            <person name="Goudeau D."/>
            <person name="Ryan E.M."/>
            <person name="Malmstrom R.R."/>
            <person name="Blanchard J."/>
            <person name="Woyke T."/>
        </authorList>
    </citation>
    <scope>NUCLEOTIDE SEQUENCE</scope>
    <source>
        <strain evidence="1">HYV1</strain>
    </source>
</reference>
<organism evidence="1">
    <name type="scientific">Hyperionvirus sp</name>
    <dbReference type="NCBI Taxonomy" id="2487770"/>
    <lineage>
        <taxon>Viruses</taxon>
        <taxon>Varidnaviria</taxon>
        <taxon>Bamfordvirae</taxon>
        <taxon>Nucleocytoviricota</taxon>
        <taxon>Megaviricetes</taxon>
        <taxon>Imitervirales</taxon>
        <taxon>Mimiviridae</taxon>
        <taxon>Klosneuvirinae</taxon>
    </lineage>
</organism>
<name>A0A3G5AC63_9VIRU</name>
<proteinExistence type="predicted"/>